<proteinExistence type="predicted"/>
<keyword evidence="3" id="KW-1185">Reference proteome</keyword>
<dbReference type="OrthoDB" id="693646at2759"/>
<gene>
    <name evidence="2" type="ORF">GUJ93_ZPchr0007g4568</name>
</gene>
<dbReference type="EMBL" id="JAAALK010000282">
    <property type="protein sequence ID" value="KAG8080168.1"/>
    <property type="molecule type" value="Genomic_DNA"/>
</dbReference>
<evidence type="ECO:0000313" key="2">
    <source>
        <dbReference type="EMBL" id="KAG8080168.1"/>
    </source>
</evidence>
<reference evidence="2" key="1">
    <citation type="journal article" date="2021" name="bioRxiv">
        <title>Whole Genome Assembly and Annotation of Northern Wild Rice, Zizania palustris L., Supports a Whole Genome Duplication in the Zizania Genus.</title>
        <authorList>
            <person name="Haas M."/>
            <person name="Kono T."/>
            <person name="Macchietto M."/>
            <person name="Millas R."/>
            <person name="McGilp L."/>
            <person name="Shao M."/>
            <person name="Duquette J."/>
            <person name="Hirsch C.N."/>
            <person name="Kimball J."/>
        </authorList>
    </citation>
    <scope>NUCLEOTIDE SEQUENCE</scope>
    <source>
        <tissue evidence="2">Fresh leaf tissue</tissue>
    </source>
</reference>
<name>A0A8J5TE86_ZIZPA</name>
<accession>A0A8J5TE86</accession>
<feature type="region of interest" description="Disordered" evidence="1">
    <location>
        <begin position="1"/>
        <end position="43"/>
    </location>
</feature>
<protein>
    <submittedName>
        <fullName evidence="2">Uncharacterized protein</fullName>
    </submittedName>
</protein>
<evidence type="ECO:0000256" key="1">
    <source>
        <dbReference type="SAM" id="MobiDB-lite"/>
    </source>
</evidence>
<feature type="compositionally biased region" description="Gly residues" evidence="1">
    <location>
        <begin position="10"/>
        <end position="21"/>
    </location>
</feature>
<dbReference type="AlphaFoldDB" id="A0A8J5TE86"/>
<organism evidence="2 3">
    <name type="scientific">Zizania palustris</name>
    <name type="common">Northern wild rice</name>
    <dbReference type="NCBI Taxonomy" id="103762"/>
    <lineage>
        <taxon>Eukaryota</taxon>
        <taxon>Viridiplantae</taxon>
        <taxon>Streptophyta</taxon>
        <taxon>Embryophyta</taxon>
        <taxon>Tracheophyta</taxon>
        <taxon>Spermatophyta</taxon>
        <taxon>Magnoliopsida</taxon>
        <taxon>Liliopsida</taxon>
        <taxon>Poales</taxon>
        <taxon>Poaceae</taxon>
        <taxon>BOP clade</taxon>
        <taxon>Oryzoideae</taxon>
        <taxon>Oryzeae</taxon>
        <taxon>Zizaniinae</taxon>
        <taxon>Zizania</taxon>
    </lineage>
</organism>
<comment type="caution">
    <text evidence="2">The sequence shown here is derived from an EMBL/GenBank/DDBJ whole genome shotgun (WGS) entry which is preliminary data.</text>
</comment>
<dbReference type="Proteomes" id="UP000729402">
    <property type="component" value="Unassembled WGS sequence"/>
</dbReference>
<evidence type="ECO:0000313" key="3">
    <source>
        <dbReference type="Proteomes" id="UP000729402"/>
    </source>
</evidence>
<reference evidence="2" key="2">
    <citation type="submission" date="2021-02" db="EMBL/GenBank/DDBJ databases">
        <authorList>
            <person name="Kimball J.A."/>
            <person name="Haas M.W."/>
            <person name="Macchietto M."/>
            <person name="Kono T."/>
            <person name="Duquette J."/>
            <person name="Shao M."/>
        </authorList>
    </citation>
    <scope>NUCLEOTIDE SEQUENCE</scope>
    <source>
        <tissue evidence="2">Fresh leaf tissue</tissue>
    </source>
</reference>
<sequence>MAATVAAANGNGGAGGHGGSNNGLTYPAPAANGGGGKGARERVSPMDKYWVPADEGDMAAAAADGGEDGRRPLLYRTFGVKGVLLHPYRCVSIIFAFAPREFPSVNLS</sequence>